<keyword evidence="2" id="KW-0812">Transmembrane</keyword>
<gene>
    <name evidence="3" type="ORF">GALMADRAFT_276689</name>
</gene>
<sequence>MAPDRGFVQVITALVILPLVLSGYWWRNIAAGLRWVWLTIQKKDGECDYLEWGTVALNPNLPLHICDGGTGVFRSPGGAGTIHVMNPGNSAGALFSISILMSRRAIQGQRSPPTHSRLTTSHWGTSRYQPNDTKSPEKSWYTSSTPVLRQPPQPDPARDRVPPARIPAVLSGIPGVLRSPRAFSHPERRGCSSWRSISQANLKERIAIE</sequence>
<name>A0A067TIC1_GALM3</name>
<dbReference type="Proteomes" id="UP000027222">
    <property type="component" value="Unassembled WGS sequence"/>
</dbReference>
<reference evidence="4" key="1">
    <citation type="journal article" date="2014" name="Proc. Natl. Acad. Sci. U.S.A.">
        <title>Extensive sampling of basidiomycete genomes demonstrates inadequacy of the white-rot/brown-rot paradigm for wood decay fungi.</title>
        <authorList>
            <person name="Riley R."/>
            <person name="Salamov A.A."/>
            <person name="Brown D.W."/>
            <person name="Nagy L.G."/>
            <person name="Floudas D."/>
            <person name="Held B.W."/>
            <person name="Levasseur A."/>
            <person name="Lombard V."/>
            <person name="Morin E."/>
            <person name="Otillar R."/>
            <person name="Lindquist E.A."/>
            <person name="Sun H."/>
            <person name="LaButti K.M."/>
            <person name="Schmutz J."/>
            <person name="Jabbour D."/>
            <person name="Luo H."/>
            <person name="Baker S.E."/>
            <person name="Pisabarro A.G."/>
            <person name="Walton J.D."/>
            <person name="Blanchette R.A."/>
            <person name="Henrissat B."/>
            <person name="Martin F."/>
            <person name="Cullen D."/>
            <person name="Hibbett D.S."/>
            <person name="Grigoriev I.V."/>
        </authorList>
    </citation>
    <scope>NUCLEOTIDE SEQUENCE [LARGE SCALE GENOMIC DNA]</scope>
    <source>
        <strain evidence="4">CBS 339.88</strain>
    </source>
</reference>
<evidence type="ECO:0000313" key="3">
    <source>
        <dbReference type="EMBL" id="KDR82092.1"/>
    </source>
</evidence>
<evidence type="ECO:0000256" key="2">
    <source>
        <dbReference type="SAM" id="Phobius"/>
    </source>
</evidence>
<keyword evidence="2" id="KW-1133">Transmembrane helix</keyword>
<protein>
    <submittedName>
        <fullName evidence="3">Uncharacterized protein</fullName>
    </submittedName>
</protein>
<organism evidence="3 4">
    <name type="scientific">Galerina marginata (strain CBS 339.88)</name>
    <dbReference type="NCBI Taxonomy" id="685588"/>
    <lineage>
        <taxon>Eukaryota</taxon>
        <taxon>Fungi</taxon>
        <taxon>Dikarya</taxon>
        <taxon>Basidiomycota</taxon>
        <taxon>Agaricomycotina</taxon>
        <taxon>Agaricomycetes</taxon>
        <taxon>Agaricomycetidae</taxon>
        <taxon>Agaricales</taxon>
        <taxon>Agaricineae</taxon>
        <taxon>Strophariaceae</taxon>
        <taxon>Galerina</taxon>
    </lineage>
</organism>
<dbReference type="AlphaFoldDB" id="A0A067TIC1"/>
<keyword evidence="4" id="KW-1185">Reference proteome</keyword>
<proteinExistence type="predicted"/>
<dbReference type="OrthoDB" id="5292533at2759"/>
<feature type="compositionally biased region" description="Polar residues" evidence="1">
    <location>
        <begin position="108"/>
        <end position="133"/>
    </location>
</feature>
<keyword evidence="2" id="KW-0472">Membrane</keyword>
<dbReference type="HOGENOM" id="CLU_1315497_0_0_1"/>
<dbReference type="EMBL" id="KL142370">
    <property type="protein sequence ID" value="KDR82092.1"/>
    <property type="molecule type" value="Genomic_DNA"/>
</dbReference>
<evidence type="ECO:0000256" key="1">
    <source>
        <dbReference type="SAM" id="MobiDB-lite"/>
    </source>
</evidence>
<feature type="region of interest" description="Disordered" evidence="1">
    <location>
        <begin position="107"/>
        <end position="162"/>
    </location>
</feature>
<accession>A0A067TIC1</accession>
<evidence type="ECO:0000313" key="4">
    <source>
        <dbReference type="Proteomes" id="UP000027222"/>
    </source>
</evidence>
<feature type="transmembrane region" description="Helical" evidence="2">
    <location>
        <begin position="6"/>
        <end position="26"/>
    </location>
</feature>